<evidence type="ECO:0000256" key="5">
    <source>
        <dbReference type="ARBA" id="ARBA00022777"/>
    </source>
</evidence>
<dbReference type="STRING" id="260084.SAMN02927928_0920"/>
<reference evidence="10" key="1">
    <citation type="submission" date="2016-10" db="EMBL/GenBank/DDBJ databases">
        <authorList>
            <person name="Varghese N."/>
            <person name="Submissions S."/>
        </authorList>
    </citation>
    <scope>NUCLEOTIDE SEQUENCE [LARGE SCALE GENOMIC DNA]</scope>
    <source>
        <strain evidence="10">CGMCC 1.3431</strain>
    </source>
</reference>
<accession>A0A1G4Q587</accession>
<evidence type="ECO:0000256" key="3">
    <source>
        <dbReference type="ARBA" id="ARBA00022553"/>
    </source>
</evidence>
<organism evidence="9 10">
    <name type="scientific">Asticcacaulis taihuensis</name>
    <dbReference type="NCBI Taxonomy" id="260084"/>
    <lineage>
        <taxon>Bacteria</taxon>
        <taxon>Pseudomonadati</taxon>
        <taxon>Pseudomonadota</taxon>
        <taxon>Alphaproteobacteria</taxon>
        <taxon>Caulobacterales</taxon>
        <taxon>Caulobacteraceae</taxon>
        <taxon>Asticcacaulis</taxon>
    </lineage>
</organism>
<evidence type="ECO:0000313" key="9">
    <source>
        <dbReference type="EMBL" id="SCW39595.1"/>
    </source>
</evidence>
<evidence type="ECO:0000256" key="2">
    <source>
        <dbReference type="ARBA" id="ARBA00012438"/>
    </source>
</evidence>
<evidence type="ECO:0000256" key="7">
    <source>
        <dbReference type="SAM" id="Phobius"/>
    </source>
</evidence>
<keyword evidence="5 9" id="KW-0418">Kinase</keyword>
<gene>
    <name evidence="9" type="ORF">SAMN02927928_0920</name>
</gene>
<dbReference type="InterPro" id="IPR003661">
    <property type="entry name" value="HisK_dim/P_dom"/>
</dbReference>
<feature type="region of interest" description="Disordered" evidence="6">
    <location>
        <begin position="457"/>
        <end position="477"/>
    </location>
</feature>
<dbReference type="EMBL" id="FMTS01000001">
    <property type="protein sequence ID" value="SCW39595.1"/>
    <property type="molecule type" value="Genomic_DNA"/>
</dbReference>
<dbReference type="Proteomes" id="UP000199150">
    <property type="component" value="Unassembled WGS sequence"/>
</dbReference>
<dbReference type="PANTHER" id="PTHR43304:SF1">
    <property type="entry name" value="PAC DOMAIN-CONTAINING PROTEIN"/>
    <property type="match status" value="1"/>
</dbReference>
<dbReference type="Gene3D" id="1.10.287.130">
    <property type="match status" value="1"/>
</dbReference>
<dbReference type="CDD" id="cd00082">
    <property type="entry name" value="HisKA"/>
    <property type="match status" value="1"/>
</dbReference>
<keyword evidence="10" id="KW-1185">Reference proteome</keyword>
<dbReference type="AlphaFoldDB" id="A0A1G4Q587"/>
<evidence type="ECO:0000313" key="10">
    <source>
        <dbReference type="Proteomes" id="UP000199150"/>
    </source>
</evidence>
<dbReference type="SMART" id="SM00388">
    <property type="entry name" value="HisKA"/>
    <property type="match status" value="1"/>
</dbReference>
<protein>
    <recommendedName>
        <fullName evidence="2">histidine kinase</fullName>
        <ecNumber evidence="2">2.7.13.3</ecNumber>
    </recommendedName>
</protein>
<comment type="catalytic activity">
    <reaction evidence="1">
        <text>ATP + protein L-histidine = ADP + protein N-phospho-L-histidine.</text>
        <dbReference type="EC" id="2.7.13.3"/>
    </reaction>
</comment>
<dbReference type="EC" id="2.7.13.3" evidence="2"/>
<name>A0A1G4Q587_9CAUL</name>
<dbReference type="InterPro" id="IPR052162">
    <property type="entry name" value="Sensor_kinase/Photoreceptor"/>
</dbReference>
<dbReference type="GO" id="GO:0000155">
    <property type="term" value="F:phosphorelay sensor kinase activity"/>
    <property type="evidence" value="ECO:0007669"/>
    <property type="project" value="InterPro"/>
</dbReference>
<keyword evidence="3" id="KW-0597">Phosphoprotein</keyword>
<dbReference type="RefSeq" id="WP_170828185.1">
    <property type="nucleotide sequence ID" value="NZ_CBCRYE010000001.1"/>
</dbReference>
<proteinExistence type="predicted"/>
<sequence length="477" mass="51814">MVAFSRIRQYRKLPLIVAALCAPLLLLAVLFANQSFKAIHFTDQERLGVAYLRPVRELLSAIDAGKPPEGNTLAAAAERLNRKLALQADYEAFMQVLDDRSAGRAQTTAAGRAFLTQIADASNLTLDPHIDSYYLMNTAVNLLPDTDVHSAAVMDLLAKTATGGLTENAASLNSEIALLDLAASNSRSSIASAIRGNPDGKVSAAVTPDLTRFNAAENAFHDQAERMASQIAAGNRPTAADLGKLKATHAALMSSTDALWHATTDELERLLKARSHADLARLWLLLGLSAIIALAAIGLTFYFDLYIQHDEVLKLNATLRQSNEELERFAFICSHDLQEPVRMMNLYASFLAEAESVLSDNEAMRYVGKIRDSAEHMRRMISDILTFSQIGREPVETEAVDCNAVLQSVLAEFADTIIRTSATVNTGPLPVLITSPTLVQSVAEPYRQCAEIPGRPSAAQGRYFGDTRRPDVAVSHP</sequence>
<evidence type="ECO:0000259" key="8">
    <source>
        <dbReference type="SMART" id="SM00388"/>
    </source>
</evidence>
<feature type="domain" description="Signal transduction histidine kinase dimerisation/phosphoacceptor" evidence="8">
    <location>
        <begin position="325"/>
        <end position="393"/>
    </location>
</feature>
<dbReference type="SUPFAM" id="SSF47384">
    <property type="entry name" value="Homodimeric domain of signal transducing histidine kinase"/>
    <property type="match status" value="1"/>
</dbReference>
<evidence type="ECO:0000256" key="4">
    <source>
        <dbReference type="ARBA" id="ARBA00022679"/>
    </source>
</evidence>
<evidence type="ECO:0000256" key="6">
    <source>
        <dbReference type="SAM" id="MobiDB-lite"/>
    </source>
</evidence>
<dbReference type="PANTHER" id="PTHR43304">
    <property type="entry name" value="PHYTOCHROME-LIKE PROTEIN CPH1"/>
    <property type="match status" value="1"/>
</dbReference>
<keyword evidence="7" id="KW-0812">Transmembrane</keyword>
<evidence type="ECO:0000256" key="1">
    <source>
        <dbReference type="ARBA" id="ARBA00000085"/>
    </source>
</evidence>
<keyword evidence="7" id="KW-1133">Transmembrane helix</keyword>
<dbReference type="InterPro" id="IPR036097">
    <property type="entry name" value="HisK_dim/P_sf"/>
</dbReference>
<dbReference type="Pfam" id="PF00512">
    <property type="entry name" value="HisKA"/>
    <property type="match status" value="1"/>
</dbReference>
<feature type="transmembrane region" description="Helical" evidence="7">
    <location>
        <begin position="282"/>
        <end position="305"/>
    </location>
</feature>
<keyword evidence="7" id="KW-0472">Membrane</keyword>
<keyword evidence="4" id="KW-0808">Transferase</keyword>